<organism evidence="1 2">
    <name type="scientific">Devosia crocina</name>
    <dbReference type="NCBI Taxonomy" id="429728"/>
    <lineage>
        <taxon>Bacteria</taxon>
        <taxon>Pseudomonadati</taxon>
        <taxon>Pseudomonadota</taxon>
        <taxon>Alphaproteobacteria</taxon>
        <taxon>Hyphomicrobiales</taxon>
        <taxon>Devosiaceae</taxon>
        <taxon>Devosia</taxon>
    </lineage>
</organism>
<gene>
    <name evidence="1" type="ORF">SAMN05216456_3502</name>
</gene>
<dbReference type="STRING" id="429728.SAMN05216456_3502"/>
<dbReference type="Proteomes" id="UP000199074">
    <property type="component" value="Unassembled WGS sequence"/>
</dbReference>
<evidence type="ECO:0000313" key="1">
    <source>
        <dbReference type="EMBL" id="SFV38570.1"/>
    </source>
</evidence>
<protein>
    <submittedName>
        <fullName evidence="1">Uncharacterized protein</fullName>
    </submittedName>
</protein>
<keyword evidence="2" id="KW-1185">Reference proteome</keyword>
<reference evidence="1 2" key="1">
    <citation type="submission" date="2016-10" db="EMBL/GenBank/DDBJ databases">
        <authorList>
            <person name="de Groot N.N."/>
        </authorList>
    </citation>
    <scope>NUCLEOTIDE SEQUENCE [LARGE SCALE GENOMIC DNA]</scope>
    <source>
        <strain evidence="1 2">IPL20</strain>
    </source>
</reference>
<name>A0A1I7NVB1_9HYPH</name>
<sequence>MERPNHAILNQAMTSGQGRHLTTLTLPRQRVRSSTPSAPLVAGVQIDTRMF</sequence>
<accession>A0A1I7NVB1</accession>
<dbReference type="EMBL" id="FPCK01000004">
    <property type="protein sequence ID" value="SFV38570.1"/>
    <property type="molecule type" value="Genomic_DNA"/>
</dbReference>
<proteinExistence type="predicted"/>
<evidence type="ECO:0000313" key="2">
    <source>
        <dbReference type="Proteomes" id="UP000199074"/>
    </source>
</evidence>
<dbReference type="AlphaFoldDB" id="A0A1I7NVB1"/>